<dbReference type="InterPro" id="IPR018490">
    <property type="entry name" value="cNMP-bd_dom_sf"/>
</dbReference>
<reference evidence="1" key="1">
    <citation type="submission" date="2020-10" db="EMBL/GenBank/DDBJ databases">
        <authorList>
            <person name="Gilroy R."/>
        </authorList>
    </citation>
    <scope>NUCLEOTIDE SEQUENCE</scope>
    <source>
        <strain evidence="1">6919</strain>
    </source>
</reference>
<evidence type="ECO:0000313" key="2">
    <source>
        <dbReference type="Proteomes" id="UP000823598"/>
    </source>
</evidence>
<gene>
    <name evidence="1" type="ORF">IAB88_00550</name>
</gene>
<proteinExistence type="predicted"/>
<dbReference type="InterPro" id="IPR014710">
    <property type="entry name" value="RmlC-like_jellyroll"/>
</dbReference>
<name>A0A9D9INF7_9BACT</name>
<evidence type="ECO:0000313" key="1">
    <source>
        <dbReference type="EMBL" id="MBO8475465.1"/>
    </source>
</evidence>
<dbReference type="Gene3D" id="2.60.120.10">
    <property type="entry name" value="Jelly Rolls"/>
    <property type="match status" value="1"/>
</dbReference>
<reference evidence="1" key="2">
    <citation type="journal article" date="2021" name="PeerJ">
        <title>Extensive microbial diversity within the chicken gut microbiome revealed by metagenomics and culture.</title>
        <authorList>
            <person name="Gilroy R."/>
            <person name="Ravi A."/>
            <person name="Getino M."/>
            <person name="Pursley I."/>
            <person name="Horton D.L."/>
            <person name="Alikhan N.F."/>
            <person name="Baker D."/>
            <person name="Gharbi K."/>
            <person name="Hall N."/>
            <person name="Watson M."/>
            <person name="Adriaenssens E.M."/>
            <person name="Foster-Nyarko E."/>
            <person name="Jarju S."/>
            <person name="Secka A."/>
            <person name="Antonio M."/>
            <person name="Oren A."/>
            <person name="Chaudhuri R.R."/>
            <person name="La Ragione R."/>
            <person name="Hildebrand F."/>
            <person name="Pallen M.J."/>
        </authorList>
    </citation>
    <scope>NUCLEOTIDE SEQUENCE</scope>
    <source>
        <strain evidence="1">6919</strain>
    </source>
</reference>
<dbReference type="Proteomes" id="UP000823598">
    <property type="component" value="Unassembled WGS sequence"/>
</dbReference>
<organism evidence="1 2">
    <name type="scientific">Candidatus Limisoma faecipullorum</name>
    <dbReference type="NCBI Taxonomy" id="2840854"/>
    <lineage>
        <taxon>Bacteria</taxon>
        <taxon>Pseudomonadati</taxon>
        <taxon>Bacteroidota</taxon>
        <taxon>Bacteroidia</taxon>
        <taxon>Bacteroidales</taxon>
        <taxon>Candidatus Limisoma</taxon>
    </lineage>
</organism>
<accession>A0A9D9INF7</accession>
<dbReference type="AlphaFoldDB" id="A0A9D9INF7"/>
<protein>
    <submittedName>
        <fullName evidence="1">Crp/Fnr family transcriptional regulator</fullName>
    </submittedName>
</protein>
<dbReference type="SUPFAM" id="SSF51206">
    <property type="entry name" value="cAMP-binding domain-like"/>
    <property type="match status" value="1"/>
</dbReference>
<sequence length="196" mass="23443">MNAESTSLPPLKFLDELRAFGFTPEEEERLRKSLTFKTFKKGHTIDSRAGVLYKRYYIVKGTARVYYIENGKERNYAFSFDNQFIVLPYSVIIRDRDIFIQFLEDTKVCCVPSQEDRKNYPLLSSVKFWQFLNIVMIHHISEMENYVMMMRMDARDRYKWAIEKYPRILETVSVTQLASYLNVTKETLYRIRSGKY</sequence>
<dbReference type="EMBL" id="JADIMC010000010">
    <property type="protein sequence ID" value="MBO8475465.1"/>
    <property type="molecule type" value="Genomic_DNA"/>
</dbReference>
<comment type="caution">
    <text evidence="1">The sequence shown here is derived from an EMBL/GenBank/DDBJ whole genome shotgun (WGS) entry which is preliminary data.</text>
</comment>